<dbReference type="Pfam" id="PF11160">
    <property type="entry name" value="Hva1_TUDOR"/>
    <property type="match status" value="1"/>
</dbReference>
<dbReference type="Proteomes" id="UP001597171">
    <property type="component" value="Unassembled WGS sequence"/>
</dbReference>
<comment type="caution">
    <text evidence="2">The sequence shown here is derived from an EMBL/GenBank/DDBJ whole genome shotgun (WGS) entry which is preliminary data.</text>
</comment>
<dbReference type="InterPro" id="IPR021331">
    <property type="entry name" value="Hva1_TUDOR"/>
</dbReference>
<dbReference type="EMBL" id="JBHTMX010000285">
    <property type="protein sequence ID" value="MFD1333645.1"/>
    <property type="molecule type" value="Genomic_DNA"/>
</dbReference>
<name>A0ABW3ZBZ8_9HYPH</name>
<evidence type="ECO:0000313" key="2">
    <source>
        <dbReference type="EMBL" id="MFD1333645.1"/>
    </source>
</evidence>
<keyword evidence="3" id="KW-1185">Reference proteome</keyword>
<evidence type="ECO:0000259" key="1">
    <source>
        <dbReference type="Pfam" id="PF11160"/>
    </source>
</evidence>
<reference evidence="3" key="1">
    <citation type="journal article" date="2019" name="Int. J. Syst. Evol. Microbiol.">
        <title>The Global Catalogue of Microorganisms (GCM) 10K type strain sequencing project: providing services to taxonomists for standard genome sequencing and annotation.</title>
        <authorList>
            <consortium name="The Broad Institute Genomics Platform"/>
            <consortium name="The Broad Institute Genome Sequencing Center for Infectious Disease"/>
            <person name="Wu L."/>
            <person name="Ma J."/>
        </authorList>
    </citation>
    <scope>NUCLEOTIDE SEQUENCE [LARGE SCALE GENOMIC DNA]</scope>
    <source>
        <strain evidence="3">CCUG 61696</strain>
    </source>
</reference>
<protein>
    <submittedName>
        <fullName evidence="2">DUF2945 domain-containing protein</fullName>
    </submittedName>
</protein>
<dbReference type="RefSeq" id="WP_378777381.1">
    <property type="nucleotide sequence ID" value="NZ_JBHTMX010000285.1"/>
</dbReference>
<gene>
    <name evidence="2" type="ORF">ACFQ4O_16705</name>
</gene>
<proteinExistence type="predicted"/>
<sequence>MTKAYAVGAKVAWSWGQGEAAGKVAEVFRKRVQRTIKGARIVRRASEKNPAYLIEQSDGAKALKSHSELETAS</sequence>
<accession>A0ABW3ZBZ8</accession>
<evidence type="ECO:0000313" key="3">
    <source>
        <dbReference type="Proteomes" id="UP001597171"/>
    </source>
</evidence>
<organism evidence="2 3">
    <name type="scientific">Methylopila musalis</name>
    <dbReference type="NCBI Taxonomy" id="1134781"/>
    <lineage>
        <taxon>Bacteria</taxon>
        <taxon>Pseudomonadati</taxon>
        <taxon>Pseudomonadota</taxon>
        <taxon>Alphaproteobacteria</taxon>
        <taxon>Hyphomicrobiales</taxon>
        <taxon>Methylopilaceae</taxon>
        <taxon>Methylopila</taxon>
    </lineage>
</organism>
<feature type="domain" description="Hypervirulence associated protein TUDOR" evidence="1">
    <location>
        <begin position="8"/>
        <end position="69"/>
    </location>
</feature>